<reference evidence="1 2" key="1">
    <citation type="submission" date="2018-06" db="EMBL/GenBank/DDBJ databases">
        <authorList>
            <person name="Pothier F. J."/>
        </authorList>
    </citation>
    <scope>NUCLEOTIDE SEQUENCE [LARGE SCALE GENOMIC DNA]</scope>
    <source>
        <strain evidence="1 2">CPBF 424</strain>
    </source>
</reference>
<protein>
    <submittedName>
        <fullName evidence="1">Uncharacterized protein</fullName>
    </submittedName>
</protein>
<dbReference type="Proteomes" id="UP000254168">
    <property type="component" value="Unassembled WGS sequence"/>
</dbReference>
<organism evidence="1 2">
    <name type="scientific">Xanthomonas euroxanthea</name>
    <dbReference type="NCBI Taxonomy" id="2259622"/>
    <lineage>
        <taxon>Bacteria</taxon>
        <taxon>Pseudomonadati</taxon>
        <taxon>Pseudomonadota</taxon>
        <taxon>Gammaproteobacteria</taxon>
        <taxon>Lysobacterales</taxon>
        <taxon>Lysobacteraceae</taxon>
        <taxon>Xanthomonas</taxon>
    </lineage>
</organism>
<proteinExistence type="predicted"/>
<dbReference type="EMBL" id="UIHB01000002">
    <property type="protein sequence ID" value="SUZ27893.1"/>
    <property type="molecule type" value="Genomic_DNA"/>
</dbReference>
<name>A0AA46C7Q1_9XANT</name>
<sequence length="52" mass="5919">MQHLDSTTTLQCKEVDLLEDNVGSHAPDVAQHLQKMLIAVWWQLDADEEDVT</sequence>
<keyword evidence="2" id="KW-1185">Reference proteome</keyword>
<accession>A0AA46C7Q1</accession>
<dbReference type="AlphaFoldDB" id="A0AA46C7Q1"/>
<gene>
    <name evidence="1" type="ORF">CPBF424_16890</name>
</gene>
<evidence type="ECO:0000313" key="2">
    <source>
        <dbReference type="Proteomes" id="UP000254168"/>
    </source>
</evidence>
<evidence type="ECO:0000313" key="1">
    <source>
        <dbReference type="EMBL" id="SUZ27893.1"/>
    </source>
</evidence>
<comment type="caution">
    <text evidence="1">The sequence shown here is derived from an EMBL/GenBank/DDBJ whole genome shotgun (WGS) entry which is preliminary data.</text>
</comment>